<dbReference type="Proteomes" id="UP000694844">
    <property type="component" value="Chromosome 3"/>
</dbReference>
<dbReference type="RefSeq" id="XP_022327805.1">
    <property type="nucleotide sequence ID" value="XM_022472097.1"/>
</dbReference>
<keyword evidence="1" id="KW-0812">Transmembrane</keyword>
<dbReference type="AlphaFoldDB" id="A0A8B8DJC1"/>
<protein>
    <submittedName>
        <fullName evidence="4">Uncharacterized protein LOC111127084</fullName>
    </submittedName>
</protein>
<feature type="transmembrane region" description="Helical" evidence="1">
    <location>
        <begin position="126"/>
        <end position="148"/>
    </location>
</feature>
<dbReference type="KEGG" id="cvn:111127084"/>
<keyword evidence="3" id="KW-1185">Reference proteome</keyword>
<accession>A0A8B8DJC1</accession>
<dbReference type="GO" id="GO:0043022">
    <property type="term" value="F:ribosome binding"/>
    <property type="evidence" value="ECO:0007669"/>
    <property type="project" value="InterPro"/>
</dbReference>
<dbReference type="Pfam" id="PF07766">
    <property type="entry name" value="LETM1_RBD"/>
    <property type="match status" value="1"/>
</dbReference>
<evidence type="ECO:0000256" key="1">
    <source>
        <dbReference type="SAM" id="Phobius"/>
    </source>
</evidence>
<evidence type="ECO:0000313" key="4">
    <source>
        <dbReference type="RefSeq" id="XP_022327805.1"/>
    </source>
</evidence>
<gene>
    <name evidence="4" type="primary">LOC111127084</name>
</gene>
<keyword evidence="1" id="KW-0472">Membrane</keyword>
<organism evidence="3 4">
    <name type="scientific">Crassostrea virginica</name>
    <name type="common">Eastern oyster</name>
    <dbReference type="NCBI Taxonomy" id="6565"/>
    <lineage>
        <taxon>Eukaryota</taxon>
        <taxon>Metazoa</taxon>
        <taxon>Spiralia</taxon>
        <taxon>Lophotrochozoa</taxon>
        <taxon>Mollusca</taxon>
        <taxon>Bivalvia</taxon>
        <taxon>Autobranchia</taxon>
        <taxon>Pteriomorphia</taxon>
        <taxon>Ostreida</taxon>
        <taxon>Ostreoidea</taxon>
        <taxon>Ostreidae</taxon>
        <taxon>Crassostrea</taxon>
    </lineage>
</organism>
<reference evidence="4" key="1">
    <citation type="submission" date="2025-08" db="UniProtKB">
        <authorList>
            <consortium name="RefSeq"/>
        </authorList>
    </citation>
    <scope>IDENTIFICATION</scope>
    <source>
        <tissue evidence="4">Whole sample</tissue>
    </source>
</reference>
<evidence type="ECO:0000259" key="2">
    <source>
        <dbReference type="Pfam" id="PF07766"/>
    </source>
</evidence>
<feature type="domain" description="Letm1 RBD" evidence="2">
    <location>
        <begin position="110"/>
        <end position="329"/>
    </location>
</feature>
<dbReference type="OrthoDB" id="73691at2759"/>
<name>A0A8B8DJC1_CRAVI</name>
<sequence length="353" mass="41466">MLSRKLLSRPSILSLQSTCTHVLHLPHQNDDNRWRAVDIRRSSSFVQSVKNAAHKGKAIYLRFLEKRFPTIYRYQMQVLNGALDVKEDIFTWARMVGEMKTGKKLSSYSKKELMAYQEISQQKIKLVPVVVIIALPFSAMFLPLLFAWPGLFLTSHFMSDAQRTSVELDKLEHKLTYCERVLDDFSLRVNKISSYKRSRKAAEEIINKIENGMTIRPKDVINIAELFEDRKYSMHNIPYRYRMHLAHCNELRIKNMTRDTQIQFLLDKALEKNPPSVLTDSELKWFCFKHGVNPTEMSRTEQVNFINTWTGFSKLVNETHMPLLLHGVVFLGYNHPSNTKLREKLKLKWKRKF</sequence>
<dbReference type="GeneID" id="111127084"/>
<dbReference type="InterPro" id="IPR033122">
    <property type="entry name" value="LETM1-like_RBD"/>
</dbReference>
<keyword evidence="1" id="KW-1133">Transmembrane helix</keyword>
<evidence type="ECO:0000313" key="3">
    <source>
        <dbReference type="Proteomes" id="UP000694844"/>
    </source>
</evidence>
<proteinExistence type="predicted"/>